<evidence type="ECO:0000313" key="2">
    <source>
        <dbReference type="Proteomes" id="UP000682782"/>
    </source>
</evidence>
<accession>A0AC61NBM0</accession>
<gene>
    <name evidence="1" type="primary">topA</name>
    <name evidence="1" type="ORF">JYE49_04730</name>
</gene>
<protein>
    <submittedName>
        <fullName evidence="1">Type I DNA topoisomerase</fullName>
    </submittedName>
</protein>
<name>A0AC61NBM0_9FIRM</name>
<organism evidence="1 2">
    <name type="scientific">Aristaeella hokkaidonensis</name>
    <dbReference type="NCBI Taxonomy" id="3046382"/>
    <lineage>
        <taxon>Bacteria</taxon>
        <taxon>Bacillati</taxon>
        <taxon>Bacillota</taxon>
        <taxon>Clostridia</taxon>
        <taxon>Eubacteriales</taxon>
        <taxon>Aristaeellaceae</taxon>
        <taxon>Aristaeella</taxon>
    </lineage>
</organism>
<dbReference type="EMBL" id="CP068393">
    <property type="protein sequence ID" value="QUC68006.1"/>
    <property type="molecule type" value="Genomic_DNA"/>
</dbReference>
<evidence type="ECO:0000313" key="1">
    <source>
        <dbReference type="EMBL" id="QUC68006.1"/>
    </source>
</evidence>
<sequence length="707" mass="80479">MATNKQKLIIVESPAKAKTISKYLGKGYKVEASQGHVCDLPKSQLGVDIDHDFDLKYITIRGRGDILSRIRKEAKNASQIYFATDPDREGEAISWHLFHVLGVDEKSPCRIEFNEVTKKAVQAAIKKPRKLDMGRIDAQQARRALDRLVGYKISPLLWVKVKKGLSAGRVQSVATRMVVEREREIDNFIPEEYWDITADCTVKGEKKPVSFSARFTTLDGQKKPVSNKAEAEEIRALIESGDFTVTDIKKKEKKRQPAPPFTTSSLQQEAGRKLSFTTAKTMQVVQQLYEGVDLQGEGAQGLVTYIRTDSVRISDDAMTALRAFIPEKYGKEYLPKEKNEFKGRKNAQDAHEAIRPTDVTRTPDSIKNSLSREQFMLYRLIYNRFVASQMAPAVYETLSAEITDQRVGLRFYGEHKIFAGFTTLYEEGTDESEDNVEMTLPALKEGQKISVKQINTDQHFTQPPSRYTEASLVRTLEENGIGRPSTYAPTITTIIARGYVSREKKRLFPTELGIMVTEMMEKYFTRIVDTEFTAFMEEKLDAVEEGQQDWKQILRDFYPDFISTLSVAEKEIEKVEVKDDVSDVPCDKCGAMMVYKMGRFGRFLACPNFPECRNTMPILTYIDAACPVCGKRLLEKTSKKNRKFYGCEGYPECDFVSWDKPANEKCPQCGHYMIEKRNNKGETIHLCTNENCRFKKVVTVSGEEDNE</sequence>
<proteinExistence type="predicted"/>
<reference evidence="1" key="1">
    <citation type="submission" date="2021-01" db="EMBL/GenBank/DDBJ databases">
        <title>Complete genome sequence of Clostridiales bacterium R-7.</title>
        <authorList>
            <person name="Mahoney-Kurpe S.C."/>
            <person name="Palevich N."/>
            <person name="Koike S."/>
            <person name="Moon C.D."/>
            <person name="Attwood G.T."/>
        </authorList>
    </citation>
    <scope>NUCLEOTIDE SEQUENCE</scope>
    <source>
        <strain evidence="1">R-7</strain>
    </source>
</reference>
<dbReference type="Proteomes" id="UP000682782">
    <property type="component" value="Chromosome"/>
</dbReference>
<keyword evidence="2" id="KW-1185">Reference proteome</keyword>